<dbReference type="Gene3D" id="3.40.50.720">
    <property type="entry name" value="NAD(P)-binding Rossmann-like Domain"/>
    <property type="match status" value="1"/>
</dbReference>
<dbReference type="SUPFAM" id="SSF50129">
    <property type="entry name" value="GroES-like"/>
    <property type="match status" value="1"/>
</dbReference>
<dbReference type="InterPro" id="IPR013154">
    <property type="entry name" value="ADH-like_N"/>
</dbReference>
<name>A0A829YJM3_9GAMM</name>
<dbReference type="CDD" id="cd08241">
    <property type="entry name" value="QOR1"/>
    <property type="match status" value="1"/>
</dbReference>
<reference evidence="3" key="1">
    <citation type="submission" date="2020-01" db="EMBL/GenBank/DDBJ databases">
        <title>'Steroidobacter agaridevorans' sp. nov., agar-degrading bacteria isolated from rhizosphere soils.</title>
        <authorList>
            <person name="Ikenaga M."/>
            <person name="Kataoka M."/>
            <person name="Murouchi A."/>
            <person name="Katsuragi S."/>
            <person name="Sakai M."/>
        </authorList>
    </citation>
    <scope>NUCLEOTIDE SEQUENCE [LARGE SCALE GENOMIC DNA]</scope>
    <source>
        <strain evidence="3">YU21-B</strain>
    </source>
</reference>
<keyword evidence="3" id="KW-1185">Reference proteome</keyword>
<dbReference type="InterPro" id="IPR011032">
    <property type="entry name" value="GroES-like_sf"/>
</dbReference>
<evidence type="ECO:0000313" key="2">
    <source>
        <dbReference type="EMBL" id="GFE83051.1"/>
    </source>
</evidence>
<sequence length="328" mass="34415">MRAVVLSSYGPPPDLSVKDIAAPALKPGYVRIRVHAVGFGFPDALMVAGKYQVKPEAPYTPGNEVAGVITEVAADVTDFKPGARVLAMAGQGGLAEECVAPAHALISLPGSMSMAAAAGFLVNYGTTYHALVQRANIQPGETLLVLGAAGGVGLTAIEIGKALGARVLAAASTQEKLELAKRHGADAVFNYTQDTIKAKVMEFTGDRGIDVAYDPVGADFAEQVVRSMAWNGRYLVIGFAGGKIPAIPLNLALLKGCSLVGVFWGAHTRKEPTVHAANLKALFDLFESGKIKPHVTELEGLERFTEALDVLNTRRSTGKVVIRVAAED</sequence>
<dbReference type="AlphaFoldDB" id="A0A829YJM3"/>
<evidence type="ECO:0000259" key="1">
    <source>
        <dbReference type="SMART" id="SM00829"/>
    </source>
</evidence>
<proteinExistence type="predicted"/>
<dbReference type="Gene3D" id="3.90.180.10">
    <property type="entry name" value="Medium-chain alcohol dehydrogenases, catalytic domain"/>
    <property type="match status" value="1"/>
</dbReference>
<evidence type="ECO:0000313" key="3">
    <source>
        <dbReference type="Proteomes" id="UP000445000"/>
    </source>
</evidence>
<dbReference type="InterPro" id="IPR020843">
    <property type="entry name" value="ER"/>
</dbReference>
<dbReference type="GO" id="GO:0016491">
    <property type="term" value="F:oxidoreductase activity"/>
    <property type="evidence" value="ECO:0007669"/>
    <property type="project" value="InterPro"/>
</dbReference>
<dbReference type="SUPFAM" id="SSF51735">
    <property type="entry name" value="NAD(P)-binding Rossmann-fold domains"/>
    <property type="match status" value="1"/>
</dbReference>
<dbReference type="Pfam" id="PF00107">
    <property type="entry name" value="ADH_zinc_N"/>
    <property type="match status" value="1"/>
</dbReference>
<dbReference type="EMBL" id="BLJN01000005">
    <property type="protein sequence ID" value="GFE83051.1"/>
    <property type="molecule type" value="Genomic_DNA"/>
</dbReference>
<dbReference type="Proteomes" id="UP000445000">
    <property type="component" value="Unassembled WGS sequence"/>
</dbReference>
<dbReference type="InterPro" id="IPR051397">
    <property type="entry name" value="Zn-ADH-like_protein"/>
</dbReference>
<protein>
    <submittedName>
        <fullName evidence="2">NADPH:quinone oxidoreductase</fullName>
    </submittedName>
</protein>
<organism evidence="2 3">
    <name type="scientific">Steroidobacter agaridevorans</name>
    <dbReference type="NCBI Taxonomy" id="2695856"/>
    <lineage>
        <taxon>Bacteria</taxon>
        <taxon>Pseudomonadati</taxon>
        <taxon>Pseudomonadota</taxon>
        <taxon>Gammaproteobacteria</taxon>
        <taxon>Steroidobacterales</taxon>
        <taxon>Steroidobacteraceae</taxon>
        <taxon>Steroidobacter</taxon>
    </lineage>
</organism>
<dbReference type="Pfam" id="PF08240">
    <property type="entry name" value="ADH_N"/>
    <property type="match status" value="1"/>
</dbReference>
<dbReference type="PANTHER" id="PTHR43677:SF4">
    <property type="entry name" value="QUINONE OXIDOREDUCTASE-LIKE PROTEIN 2"/>
    <property type="match status" value="1"/>
</dbReference>
<dbReference type="PANTHER" id="PTHR43677">
    <property type="entry name" value="SHORT-CHAIN DEHYDROGENASE/REDUCTASE"/>
    <property type="match status" value="1"/>
</dbReference>
<dbReference type="RefSeq" id="WP_161814668.1">
    <property type="nucleotide sequence ID" value="NZ_BLJN01000005.1"/>
</dbReference>
<gene>
    <name evidence="2" type="ORF">GCM10011487_50510</name>
</gene>
<comment type="caution">
    <text evidence="2">The sequence shown here is derived from an EMBL/GenBank/DDBJ whole genome shotgun (WGS) entry which is preliminary data.</text>
</comment>
<dbReference type="InterPro" id="IPR013149">
    <property type="entry name" value="ADH-like_C"/>
</dbReference>
<dbReference type="SMART" id="SM00829">
    <property type="entry name" value="PKS_ER"/>
    <property type="match status" value="1"/>
</dbReference>
<dbReference type="InterPro" id="IPR036291">
    <property type="entry name" value="NAD(P)-bd_dom_sf"/>
</dbReference>
<accession>A0A829YJM3</accession>
<feature type="domain" description="Enoyl reductase (ER)" evidence="1">
    <location>
        <begin position="10"/>
        <end position="322"/>
    </location>
</feature>